<evidence type="ECO:0000256" key="1">
    <source>
        <dbReference type="ARBA" id="ARBA00023012"/>
    </source>
</evidence>
<dbReference type="Proteomes" id="UP001161389">
    <property type="component" value="Unassembled WGS sequence"/>
</dbReference>
<dbReference type="Pfam" id="PF04397">
    <property type="entry name" value="LytTR"/>
    <property type="match status" value="1"/>
</dbReference>
<keyword evidence="7" id="KW-1185">Reference proteome</keyword>
<evidence type="ECO:0000259" key="4">
    <source>
        <dbReference type="PROSITE" id="PS50110"/>
    </source>
</evidence>
<evidence type="ECO:0000313" key="6">
    <source>
        <dbReference type="EMBL" id="GLQ33063.1"/>
    </source>
</evidence>
<dbReference type="PROSITE" id="PS50110">
    <property type="entry name" value="RESPONSE_REGULATORY"/>
    <property type="match status" value="1"/>
</dbReference>
<dbReference type="PANTHER" id="PTHR37299">
    <property type="entry name" value="TRANSCRIPTIONAL REGULATOR-RELATED"/>
    <property type="match status" value="1"/>
</dbReference>
<feature type="modified residue" description="4-aspartylphosphate" evidence="2">
    <location>
        <position position="53"/>
    </location>
</feature>
<sequence>MRVLIVDDEPLARERLKRMVDELSDYQVVATAENGIDAVEQVDSIRPEVVLMDIRMPEMDGLQAAAKLVEQKHPPAVIFCTAYDEYAVEAFDVQALGYLMKPVNKDALAHALARATRLNKAQLSALGKRSKDQESDPARSHISARTHRGLELIPIEDIYFFRADQKYVTVHHEHGEVLIDETLKDLEQELEDRFYRIHRNCLVSVNHLEAMERSGQGQHKVKIRGLEESLDVSRRHVSGLRKLMQSL</sequence>
<feature type="domain" description="HTH LytTR-type" evidence="5">
    <location>
        <begin position="142"/>
        <end position="246"/>
    </location>
</feature>
<dbReference type="InterPro" id="IPR001789">
    <property type="entry name" value="Sig_transdc_resp-reg_receiver"/>
</dbReference>
<dbReference type="Gene3D" id="2.40.50.1020">
    <property type="entry name" value="LytTr DNA-binding domain"/>
    <property type="match status" value="1"/>
</dbReference>
<dbReference type="SMART" id="SM00850">
    <property type="entry name" value="LytTR"/>
    <property type="match status" value="1"/>
</dbReference>
<evidence type="ECO:0000256" key="2">
    <source>
        <dbReference type="PROSITE-ProRule" id="PRU00169"/>
    </source>
</evidence>
<dbReference type="PANTHER" id="PTHR37299:SF1">
    <property type="entry name" value="STAGE 0 SPORULATION PROTEIN A HOMOLOG"/>
    <property type="match status" value="1"/>
</dbReference>
<dbReference type="GO" id="GO:0000156">
    <property type="term" value="F:phosphorelay response regulator activity"/>
    <property type="evidence" value="ECO:0007669"/>
    <property type="project" value="InterPro"/>
</dbReference>
<protein>
    <submittedName>
        <fullName evidence="6">Positive alginate biosynthesis regulatory protein</fullName>
    </submittedName>
</protein>
<organism evidence="6 7">
    <name type="scientific">Litoribrevibacter albus</name>
    <dbReference type="NCBI Taxonomy" id="1473156"/>
    <lineage>
        <taxon>Bacteria</taxon>
        <taxon>Pseudomonadati</taxon>
        <taxon>Pseudomonadota</taxon>
        <taxon>Gammaproteobacteria</taxon>
        <taxon>Oceanospirillales</taxon>
        <taxon>Oceanospirillaceae</taxon>
        <taxon>Litoribrevibacter</taxon>
    </lineage>
</organism>
<dbReference type="EMBL" id="BSNM01000016">
    <property type="protein sequence ID" value="GLQ33063.1"/>
    <property type="molecule type" value="Genomic_DNA"/>
</dbReference>
<evidence type="ECO:0000313" key="7">
    <source>
        <dbReference type="Proteomes" id="UP001161389"/>
    </source>
</evidence>
<dbReference type="GO" id="GO:0003677">
    <property type="term" value="F:DNA binding"/>
    <property type="evidence" value="ECO:0007669"/>
    <property type="project" value="InterPro"/>
</dbReference>
<dbReference type="AlphaFoldDB" id="A0AA37SED0"/>
<dbReference type="SMART" id="SM00448">
    <property type="entry name" value="REC"/>
    <property type="match status" value="1"/>
</dbReference>
<accession>A0AA37SED0</accession>
<evidence type="ECO:0000256" key="3">
    <source>
        <dbReference type="SAM" id="MobiDB-lite"/>
    </source>
</evidence>
<reference evidence="6" key="2">
    <citation type="submission" date="2023-01" db="EMBL/GenBank/DDBJ databases">
        <title>Draft genome sequence of Litoribrevibacter albus strain NBRC 110071.</title>
        <authorList>
            <person name="Sun Q."/>
            <person name="Mori K."/>
        </authorList>
    </citation>
    <scope>NUCLEOTIDE SEQUENCE</scope>
    <source>
        <strain evidence="6">NBRC 110071</strain>
    </source>
</reference>
<dbReference type="Pfam" id="PF00072">
    <property type="entry name" value="Response_reg"/>
    <property type="match status" value="1"/>
</dbReference>
<gene>
    <name evidence="6" type="primary">algR</name>
    <name evidence="6" type="ORF">GCM10007876_35420</name>
</gene>
<keyword evidence="1" id="KW-0902">Two-component regulatory system</keyword>
<dbReference type="InterPro" id="IPR007492">
    <property type="entry name" value="LytTR_DNA-bd_dom"/>
</dbReference>
<reference evidence="6" key="1">
    <citation type="journal article" date="2014" name="Int. J. Syst. Evol. Microbiol.">
        <title>Complete genome sequence of Corynebacterium casei LMG S-19264T (=DSM 44701T), isolated from a smear-ripened cheese.</title>
        <authorList>
            <consortium name="US DOE Joint Genome Institute (JGI-PGF)"/>
            <person name="Walter F."/>
            <person name="Albersmeier A."/>
            <person name="Kalinowski J."/>
            <person name="Ruckert C."/>
        </authorList>
    </citation>
    <scope>NUCLEOTIDE SEQUENCE</scope>
    <source>
        <strain evidence="6">NBRC 110071</strain>
    </source>
</reference>
<dbReference type="RefSeq" id="WP_284383292.1">
    <property type="nucleotide sequence ID" value="NZ_BSNM01000016.1"/>
</dbReference>
<dbReference type="Gene3D" id="3.40.50.2300">
    <property type="match status" value="1"/>
</dbReference>
<comment type="caution">
    <text evidence="6">The sequence shown here is derived from an EMBL/GenBank/DDBJ whole genome shotgun (WGS) entry which is preliminary data.</text>
</comment>
<feature type="region of interest" description="Disordered" evidence="3">
    <location>
        <begin position="124"/>
        <end position="143"/>
    </location>
</feature>
<keyword evidence="2" id="KW-0597">Phosphoprotein</keyword>
<evidence type="ECO:0000259" key="5">
    <source>
        <dbReference type="PROSITE" id="PS50930"/>
    </source>
</evidence>
<feature type="compositionally biased region" description="Basic and acidic residues" evidence="3">
    <location>
        <begin position="129"/>
        <end position="139"/>
    </location>
</feature>
<dbReference type="PROSITE" id="PS50930">
    <property type="entry name" value="HTH_LYTTR"/>
    <property type="match status" value="1"/>
</dbReference>
<dbReference type="InterPro" id="IPR011006">
    <property type="entry name" value="CheY-like_superfamily"/>
</dbReference>
<feature type="domain" description="Response regulatory" evidence="4">
    <location>
        <begin position="2"/>
        <end position="116"/>
    </location>
</feature>
<dbReference type="InterPro" id="IPR046947">
    <property type="entry name" value="LytR-like"/>
</dbReference>
<name>A0AA37SED0_9GAMM</name>
<proteinExistence type="predicted"/>
<dbReference type="SUPFAM" id="SSF52172">
    <property type="entry name" value="CheY-like"/>
    <property type="match status" value="1"/>
</dbReference>